<dbReference type="InterPro" id="IPR027995">
    <property type="entry name" value="Galactosyl_T_N"/>
</dbReference>
<dbReference type="GO" id="GO:0006688">
    <property type="term" value="P:glycosphingolipid biosynthetic process"/>
    <property type="evidence" value="ECO:0007669"/>
    <property type="project" value="TreeGrafter"/>
</dbReference>
<evidence type="ECO:0000313" key="16">
    <source>
        <dbReference type="Proteomes" id="UP000654075"/>
    </source>
</evidence>
<feature type="signal peptide" evidence="12">
    <location>
        <begin position="1"/>
        <end position="19"/>
    </location>
</feature>
<keyword evidence="12" id="KW-0732">Signal</keyword>
<accession>A0A813HX11</accession>
<feature type="region of interest" description="Disordered" evidence="11">
    <location>
        <begin position="50"/>
        <end position="94"/>
    </location>
</feature>
<evidence type="ECO:0000256" key="7">
    <source>
        <dbReference type="ARBA" id="ARBA00022968"/>
    </source>
</evidence>
<feature type="compositionally biased region" description="Low complexity" evidence="11">
    <location>
        <begin position="50"/>
        <end position="84"/>
    </location>
</feature>
<dbReference type="Pfam" id="PF02709">
    <property type="entry name" value="Glyco_transf_7C"/>
    <property type="match status" value="1"/>
</dbReference>
<evidence type="ECO:0000259" key="13">
    <source>
        <dbReference type="Pfam" id="PF02709"/>
    </source>
</evidence>
<evidence type="ECO:0000256" key="11">
    <source>
        <dbReference type="SAM" id="MobiDB-lite"/>
    </source>
</evidence>
<dbReference type="AlphaFoldDB" id="A0A813HX11"/>
<keyword evidence="8" id="KW-1133">Transmembrane helix</keyword>
<comment type="subcellular location">
    <subcellularLocation>
        <location evidence="1">Membrane</location>
        <topology evidence="1">Single-pass type II membrane protein</topology>
    </subcellularLocation>
</comment>
<dbReference type="InterPro" id="IPR027791">
    <property type="entry name" value="Galactosyl_T_C"/>
</dbReference>
<dbReference type="InterPro" id="IPR029044">
    <property type="entry name" value="Nucleotide-diphossugar_trans"/>
</dbReference>
<evidence type="ECO:0000256" key="12">
    <source>
        <dbReference type="SAM" id="SignalP"/>
    </source>
</evidence>
<feature type="compositionally biased region" description="Low complexity" evidence="11">
    <location>
        <begin position="422"/>
        <end position="441"/>
    </location>
</feature>
<keyword evidence="9" id="KW-0472">Membrane</keyword>
<dbReference type="GO" id="GO:0008378">
    <property type="term" value="F:galactosyltransferase activity"/>
    <property type="evidence" value="ECO:0007669"/>
    <property type="project" value="TreeGrafter"/>
</dbReference>
<comment type="similarity">
    <text evidence="3">Belongs to the glycosyltransferase 7 family.</text>
</comment>
<gene>
    <name evidence="15" type="ORF">PGLA1383_LOCUS56618</name>
</gene>
<dbReference type="UniPathway" id="UPA00378"/>
<keyword evidence="6" id="KW-0812">Transmembrane</keyword>
<keyword evidence="5" id="KW-0808">Transferase</keyword>
<proteinExistence type="inferred from homology"/>
<evidence type="ECO:0000256" key="10">
    <source>
        <dbReference type="ARBA" id="ARBA00023180"/>
    </source>
</evidence>
<dbReference type="PRINTS" id="PR02050">
    <property type="entry name" value="B14GALTRFASE"/>
</dbReference>
<dbReference type="EMBL" id="CAJNNV010033093">
    <property type="protein sequence ID" value="CAE8642075.1"/>
    <property type="molecule type" value="Genomic_DNA"/>
</dbReference>
<evidence type="ECO:0000256" key="3">
    <source>
        <dbReference type="ARBA" id="ARBA00005735"/>
    </source>
</evidence>
<dbReference type="Pfam" id="PF13733">
    <property type="entry name" value="Glyco_transf_7N"/>
    <property type="match status" value="1"/>
</dbReference>
<evidence type="ECO:0000256" key="4">
    <source>
        <dbReference type="ARBA" id="ARBA00022676"/>
    </source>
</evidence>
<evidence type="ECO:0000256" key="2">
    <source>
        <dbReference type="ARBA" id="ARBA00004922"/>
    </source>
</evidence>
<dbReference type="OrthoDB" id="447448at2759"/>
<dbReference type="PANTHER" id="PTHR19300">
    <property type="entry name" value="BETA-1,4-GALACTOSYLTRANSFERASE"/>
    <property type="match status" value="1"/>
</dbReference>
<dbReference type="PANTHER" id="PTHR19300:SF48">
    <property type="entry name" value="BETA-1,4-N-ACETYLGALACTOSAMINYLTRANSFERASE"/>
    <property type="match status" value="1"/>
</dbReference>
<protein>
    <recommendedName>
        <fullName evidence="17">Galactosyltransferase C-terminal domain-containing protein</fullName>
    </recommendedName>
</protein>
<dbReference type="Proteomes" id="UP000654075">
    <property type="component" value="Unassembled WGS sequence"/>
</dbReference>
<name>A0A813HX11_POLGL</name>
<organism evidence="15 16">
    <name type="scientific">Polarella glacialis</name>
    <name type="common">Dinoflagellate</name>
    <dbReference type="NCBI Taxonomy" id="89957"/>
    <lineage>
        <taxon>Eukaryota</taxon>
        <taxon>Sar</taxon>
        <taxon>Alveolata</taxon>
        <taxon>Dinophyceae</taxon>
        <taxon>Suessiales</taxon>
        <taxon>Suessiaceae</taxon>
        <taxon>Polarella</taxon>
    </lineage>
</organism>
<evidence type="ECO:0000256" key="9">
    <source>
        <dbReference type="ARBA" id="ARBA00023136"/>
    </source>
</evidence>
<dbReference type="GO" id="GO:0033842">
    <property type="term" value="F:N-acetyl-beta-glucosaminyl-derivative 4-beta-N-acetylgalactosaminyltransferase activity"/>
    <property type="evidence" value="ECO:0007669"/>
    <property type="project" value="TreeGrafter"/>
</dbReference>
<feature type="domain" description="Galactosyltransferase C-terminal" evidence="13">
    <location>
        <begin position="206"/>
        <end position="263"/>
    </location>
</feature>
<dbReference type="GO" id="GO:0005794">
    <property type="term" value="C:Golgi apparatus"/>
    <property type="evidence" value="ECO:0007669"/>
    <property type="project" value="TreeGrafter"/>
</dbReference>
<comment type="pathway">
    <text evidence="2">Protein modification; protein glycosylation.</text>
</comment>
<evidence type="ECO:0000259" key="14">
    <source>
        <dbReference type="Pfam" id="PF13733"/>
    </source>
</evidence>
<sequence>MASLVRVLMMLLVAGCALSVFFQLTQTRHLATTWSTHDLLLLKFPAAVKANPNNKNNNKKNNNNKNKKNAVPSESPASEPKSAKFSPAPRKDGHKGKTVVVIIPFRDRDLHLTLFKKYWRWFARHGRENLTVQRWEVFVSEQFDSTPFNRGWVFNVAFAVASGQLNASPEVTGAAGIDFDCAAIQDIDYLPEKGVDYGECEVPIQLSSEIDRYDWKTPYLKFAGAVVGMSLTHWRQINGFANNYVGWGGEDDDLFQRLRLNNLLYGDCYPWCEDPGLLAFLFGGDPNIGKLGLSIKRPKIGSGRFSGKLMHGANHTKRITDGKAYDANVVQMKAMERGDSRWKTDGLSSLAFRIVDHAVDTTDREEFGITYHHIRAKQGKDPFDVRLVPMAIPPGFCAGKLGRAEASSVPGGWVVRRLGSPGQQQQQRQQRQQQQEQGEQQQQEEERFPWELKDLRLRAASWALAADVGTASGCPGAESATFLLIDRRRQLAKVFTDEDPRLLLIFLGSMQNPLLDGLIVADPRSKADLRRAFKNAHAFADPPTEYSVCTSISREEGGPQKYRIYQGSACAAGDSELVRGGVWKAYARDRPGVEAVTFCDNEKHGVQKVVYGASCPKEWANLEWVFGDTFYVPKHAPGGKVFCVGSRERYQEDMSFSRLLPTADCSGDGFRHEFNFGSVVDTPALASMVVCIGRDGSGRRSRVSTGKQCSQDGFMEKGHFAARRAAEASSSDTIFCVTSDGSSDVIQESAGGKCGGLRTDNMLQKISSRDITMTFAVPTVAPELAVSQAEPEELMTRTQVCLGSPPNAEGAKILALGSECSRLKDTKLLFQVPSLLEIAASTPYANEEGISGPPLFVLVEEEVKCFGFLCPNILQ</sequence>
<dbReference type="Gene3D" id="3.90.550.10">
    <property type="entry name" value="Spore Coat Polysaccharide Biosynthesis Protein SpsA, Chain A"/>
    <property type="match status" value="1"/>
</dbReference>
<evidence type="ECO:0000256" key="1">
    <source>
        <dbReference type="ARBA" id="ARBA00004606"/>
    </source>
</evidence>
<evidence type="ECO:0000256" key="8">
    <source>
        <dbReference type="ARBA" id="ARBA00022989"/>
    </source>
</evidence>
<dbReference type="GO" id="GO:0016020">
    <property type="term" value="C:membrane"/>
    <property type="evidence" value="ECO:0007669"/>
    <property type="project" value="UniProtKB-SubCell"/>
</dbReference>
<evidence type="ECO:0000256" key="5">
    <source>
        <dbReference type="ARBA" id="ARBA00022679"/>
    </source>
</evidence>
<comment type="caution">
    <text evidence="15">The sequence shown here is derived from an EMBL/GenBank/DDBJ whole genome shotgun (WGS) entry which is preliminary data.</text>
</comment>
<keyword evidence="4" id="KW-0328">Glycosyltransferase</keyword>
<keyword evidence="7" id="KW-0735">Signal-anchor</keyword>
<evidence type="ECO:0000313" key="15">
    <source>
        <dbReference type="EMBL" id="CAE8642075.1"/>
    </source>
</evidence>
<feature type="domain" description="Galactosyltransferase N-terminal" evidence="14">
    <location>
        <begin position="66"/>
        <end position="200"/>
    </location>
</feature>
<feature type="region of interest" description="Disordered" evidence="11">
    <location>
        <begin position="413"/>
        <end position="446"/>
    </location>
</feature>
<dbReference type="SUPFAM" id="SSF53448">
    <property type="entry name" value="Nucleotide-diphospho-sugar transferases"/>
    <property type="match status" value="1"/>
</dbReference>
<reference evidence="15" key="1">
    <citation type="submission" date="2021-02" db="EMBL/GenBank/DDBJ databases">
        <authorList>
            <person name="Dougan E. K."/>
            <person name="Rhodes N."/>
            <person name="Thang M."/>
            <person name="Chan C."/>
        </authorList>
    </citation>
    <scope>NUCLEOTIDE SEQUENCE</scope>
</reference>
<evidence type="ECO:0008006" key="17">
    <source>
        <dbReference type="Google" id="ProtNLM"/>
    </source>
</evidence>
<evidence type="ECO:0000256" key="6">
    <source>
        <dbReference type="ARBA" id="ARBA00022692"/>
    </source>
</evidence>
<keyword evidence="10" id="KW-0325">Glycoprotein</keyword>
<keyword evidence="16" id="KW-1185">Reference proteome</keyword>
<dbReference type="GO" id="GO:0005975">
    <property type="term" value="P:carbohydrate metabolic process"/>
    <property type="evidence" value="ECO:0007669"/>
    <property type="project" value="InterPro"/>
</dbReference>
<feature type="chain" id="PRO_5032496190" description="Galactosyltransferase C-terminal domain-containing protein" evidence="12">
    <location>
        <begin position="20"/>
        <end position="875"/>
    </location>
</feature>
<dbReference type="InterPro" id="IPR003859">
    <property type="entry name" value="Galactosyl_T"/>
</dbReference>